<reference evidence="2 3" key="1">
    <citation type="submission" date="2024-03" db="EMBL/GenBank/DDBJ databases">
        <title>Novel species of the genus Variovorax.</title>
        <authorList>
            <person name="Liu Q."/>
            <person name="Xin Y.-H."/>
        </authorList>
    </citation>
    <scope>NUCLEOTIDE SEQUENCE [LARGE SCALE GENOMIC DNA]</scope>
    <source>
        <strain evidence="2 3">KACC 18899</strain>
    </source>
</reference>
<evidence type="ECO:0000313" key="3">
    <source>
        <dbReference type="Proteomes" id="UP001365846"/>
    </source>
</evidence>
<organism evidence="2 3">
    <name type="scientific">Variovorax ureilyticus</name>
    <dbReference type="NCBI Taxonomy" id="1836198"/>
    <lineage>
        <taxon>Bacteria</taxon>
        <taxon>Pseudomonadati</taxon>
        <taxon>Pseudomonadota</taxon>
        <taxon>Betaproteobacteria</taxon>
        <taxon>Burkholderiales</taxon>
        <taxon>Comamonadaceae</taxon>
        <taxon>Variovorax</taxon>
    </lineage>
</organism>
<dbReference type="RefSeq" id="WP_340361346.1">
    <property type="nucleotide sequence ID" value="NZ_JBBKZU010000032.1"/>
</dbReference>
<dbReference type="EMBL" id="JBBKZU010000032">
    <property type="protein sequence ID" value="MEJ8816153.1"/>
    <property type="molecule type" value="Genomic_DNA"/>
</dbReference>
<proteinExistence type="predicted"/>
<evidence type="ECO:0008006" key="4">
    <source>
        <dbReference type="Google" id="ProtNLM"/>
    </source>
</evidence>
<dbReference type="Proteomes" id="UP001365846">
    <property type="component" value="Unassembled WGS sequence"/>
</dbReference>
<protein>
    <recommendedName>
        <fullName evidence="4">ABC transporter permease</fullName>
    </recommendedName>
</protein>
<keyword evidence="1" id="KW-0472">Membrane</keyword>
<keyword evidence="1" id="KW-1133">Transmembrane helix</keyword>
<feature type="transmembrane region" description="Helical" evidence="1">
    <location>
        <begin position="23"/>
        <end position="45"/>
    </location>
</feature>
<evidence type="ECO:0000313" key="2">
    <source>
        <dbReference type="EMBL" id="MEJ8816153.1"/>
    </source>
</evidence>
<gene>
    <name evidence="2" type="ORF">WKW77_34240</name>
</gene>
<name>A0ABU8VR65_9BURK</name>
<comment type="caution">
    <text evidence="2">The sequence shown here is derived from an EMBL/GenBank/DDBJ whole genome shotgun (WGS) entry which is preliminary data.</text>
</comment>
<evidence type="ECO:0000256" key="1">
    <source>
        <dbReference type="SAM" id="Phobius"/>
    </source>
</evidence>
<sequence>MNINATAVFGRRKASVRKGWKPGAWAIGLVLAWLALLAVPMVGLFNLDAFAPPAADAPLKPWMPIYAPII</sequence>
<keyword evidence="1" id="KW-0812">Transmembrane</keyword>
<keyword evidence="3" id="KW-1185">Reference proteome</keyword>
<accession>A0ABU8VR65</accession>